<evidence type="ECO:0000256" key="2">
    <source>
        <dbReference type="SAM" id="SignalP"/>
    </source>
</evidence>
<dbReference type="PANTHER" id="PTHR37049:SF4">
    <property type="entry name" value="RHODANESE DOMAIN-CONTAINING PROTEIN"/>
    <property type="match status" value="1"/>
</dbReference>
<dbReference type="Gene3D" id="3.90.226.10">
    <property type="entry name" value="2-enoyl-CoA Hydratase, Chain A, domain 1"/>
    <property type="match status" value="1"/>
</dbReference>
<feature type="chain" id="PRO_5016009036" evidence="2">
    <location>
        <begin position="20"/>
        <end position="766"/>
    </location>
</feature>
<evidence type="ECO:0000259" key="3">
    <source>
        <dbReference type="Pfam" id="PF03572"/>
    </source>
</evidence>
<dbReference type="InterPro" id="IPR052766">
    <property type="entry name" value="S41A_metabolite_peptidase"/>
</dbReference>
<dbReference type="GO" id="GO:0008236">
    <property type="term" value="F:serine-type peptidase activity"/>
    <property type="evidence" value="ECO:0007669"/>
    <property type="project" value="InterPro"/>
</dbReference>
<dbReference type="GO" id="GO:0006508">
    <property type="term" value="P:proteolysis"/>
    <property type="evidence" value="ECO:0007669"/>
    <property type="project" value="InterPro"/>
</dbReference>
<dbReference type="STRING" id="97972.A0A2V1EBH0"/>
<feature type="signal peptide" evidence="2">
    <location>
        <begin position="1"/>
        <end position="19"/>
    </location>
</feature>
<dbReference type="Pfam" id="PF23658">
    <property type="entry name" value="PDZ_CPAF_rel"/>
    <property type="match status" value="1"/>
</dbReference>
<feature type="domain" description="CPAF-like PDZ" evidence="4">
    <location>
        <begin position="161"/>
        <end position="288"/>
    </location>
</feature>
<feature type="domain" description="Tail specific protease" evidence="3">
    <location>
        <begin position="359"/>
        <end position="574"/>
    </location>
</feature>
<dbReference type="OrthoDB" id="27214at2759"/>
<sequence>MVLSRTLVAASLASAVAVASPLQHQDSYKRQNATACAQVSSAVKAQAGVPTPTVPAALAYDCITSTPFKKDAALKLLDSIAPYFKWQSNTVWLKDPPAEYAEKVQGPVDIWGKLEEIKVNVESGKYTNEFAFGYDLYSLSQSTHDGHFVYVPDSVGGIFNWARTIPLVSVSSDGKELPKPYVYADILTESFGNSSFKPSAITKINGEKATDYLEKWAQLGSLQDRDALYNNVFYELATVSLGPVGSGIGTFAGSGRGRWPYPGAKTALEFENGTTAEFENYAKVLISFTGVTDGESLYDNYLTGTGTSTVASSPQNSTTPSPTPSATSTSLPAPGYPPPVYREANNLIGGYYLEDEYSDIAVLSVPSFVSLESAEIPFQQTGEKFLAAAKAAGKKKLVIDLSANGGGTILQGYDLYKQLFPDGISHAAADRFRAFESTDLLGQYYSRAAEKIPRVYVTEEQNATLYELQGNIVSTLFNYQTDIDVNEKNFPNWAAKFGPGIEQKGDKFSNLFRWNLSDVLTPFNSGGIYVHGFGNLTNGTQPFAAEDIVVVTDGYCASTCTIFSELMRQRAGVKYISLGGRAKEGITQAIGGVKGTNNYPWSYIQFLAQYAIETLTDSREEATKLNATELGSYWDNTPFGRAAAGTSLNVNFRDGIRDGDETETPLQVVYEPADCRILYTKEMTVDATAIWKAAVDSAWGGKSRCVAGSVGGYGKRSVKREMSIQDKVYSRSVHQWRRDLSSEQYPLDVFTDLKGLDLNRRGIMWP</sequence>
<dbReference type="InterPro" id="IPR056186">
    <property type="entry name" value="PDZ_CPAF-rel"/>
</dbReference>
<dbReference type="InterPro" id="IPR005151">
    <property type="entry name" value="Tail-specific_protease"/>
</dbReference>
<keyword evidence="6" id="KW-1185">Reference proteome</keyword>
<proteinExistence type="predicted"/>
<protein>
    <submittedName>
        <fullName evidence="5">Uncharacterized protein</fullName>
    </submittedName>
</protein>
<dbReference type="Pfam" id="PF03572">
    <property type="entry name" value="Peptidase_S41"/>
    <property type="match status" value="1"/>
</dbReference>
<organism evidence="5 6">
    <name type="scientific">Periconia macrospinosa</name>
    <dbReference type="NCBI Taxonomy" id="97972"/>
    <lineage>
        <taxon>Eukaryota</taxon>
        <taxon>Fungi</taxon>
        <taxon>Dikarya</taxon>
        <taxon>Ascomycota</taxon>
        <taxon>Pezizomycotina</taxon>
        <taxon>Dothideomycetes</taxon>
        <taxon>Pleosporomycetidae</taxon>
        <taxon>Pleosporales</taxon>
        <taxon>Massarineae</taxon>
        <taxon>Periconiaceae</taxon>
        <taxon>Periconia</taxon>
    </lineage>
</organism>
<feature type="region of interest" description="Disordered" evidence="1">
    <location>
        <begin position="308"/>
        <end position="336"/>
    </location>
</feature>
<dbReference type="InterPro" id="IPR029045">
    <property type="entry name" value="ClpP/crotonase-like_dom_sf"/>
</dbReference>
<evidence type="ECO:0000313" key="6">
    <source>
        <dbReference type="Proteomes" id="UP000244855"/>
    </source>
</evidence>
<dbReference type="EMBL" id="KZ805308">
    <property type="protein sequence ID" value="PVI06595.1"/>
    <property type="molecule type" value="Genomic_DNA"/>
</dbReference>
<dbReference type="AlphaFoldDB" id="A0A2V1EBH0"/>
<evidence type="ECO:0000259" key="4">
    <source>
        <dbReference type="Pfam" id="PF23658"/>
    </source>
</evidence>
<feature type="compositionally biased region" description="Low complexity" evidence="1">
    <location>
        <begin position="311"/>
        <end position="333"/>
    </location>
</feature>
<evidence type="ECO:0000256" key="1">
    <source>
        <dbReference type="SAM" id="MobiDB-lite"/>
    </source>
</evidence>
<dbReference type="SUPFAM" id="SSF52096">
    <property type="entry name" value="ClpP/crotonase"/>
    <property type="match status" value="1"/>
</dbReference>
<name>A0A2V1EBH0_9PLEO</name>
<accession>A0A2V1EBH0</accession>
<gene>
    <name evidence="5" type="ORF">DM02DRAFT_724268</name>
</gene>
<dbReference type="Proteomes" id="UP000244855">
    <property type="component" value="Unassembled WGS sequence"/>
</dbReference>
<dbReference type="PANTHER" id="PTHR37049">
    <property type="entry name" value="PEPTIDASE S41 FAMILY PROTEIN"/>
    <property type="match status" value="1"/>
</dbReference>
<evidence type="ECO:0000313" key="5">
    <source>
        <dbReference type="EMBL" id="PVI06595.1"/>
    </source>
</evidence>
<reference evidence="5 6" key="1">
    <citation type="journal article" date="2018" name="Sci. Rep.">
        <title>Comparative genomics provides insights into the lifestyle and reveals functional heterogeneity of dark septate endophytic fungi.</title>
        <authorList>
            <person name="Knapp D.G."/>
            <person name="Nemeth J.B."/>
            <person name="Barry K."/>
            <person name="Hainaut M."/>
            <person name="Henrissat B."/>
            <person name="Johnson J."/>
            <person name="Kuo A."/>
            <person name="Lim J.H.P."/>
            <person name="Lipzen A."/>
            <person name="Nolan M."/>
            <person name="Ohm R.A."/>
            <person name="Tamas L."/>
            <person name="Grigoriev I.V."/>
            <person name="Spatafora J.W."/>
            <person name="Nagy L.G."/>
            <person name="Kovacs G.M."/>
        </authorList>
    </citation>
    <scope>NUCLEOTIDE SEQUENCE [LARGE SCALE GENOMIC DNA]</scope>
    <source>
        <strain evidence="5 6">DSE2036</strain>
    </source>
</reference>
<keyword evidence="2" id="KW-0732">Signal</keyword>